<protein>
    <submittedName>
        <fullName evidence="2">Uncharacterized protein</fullName>
    </submittedName>
</protein>
<evidence type="ECO:0000313" key="2">
    <source>
        <dbReference type="EnsemblProtists" id="PYU1_T008763"/>
    </source>
</evidence>
<dbReference type="eggNOG" id="ENOG502QR6T">
    <property type="taxonomic scope" value="Eukaryota"/>
</dbReference>
<name>K3WUW6_GLOUD</name>
<sequence>MSSMANAQVMSSAVGAPPSSNSASGLIGVETICVVDVREQTILDNGPTMLDDLDIGPCFSNSGANTSYQEQPSTGPGNVFQLKMASVGAGTGMDSALSSMGKDSSNRLFSRRPLSAAALKKHKEKLQQQRKLRLEEEKRKMKKEAEWNGRAGGLDTLSTAAPSSPTKNTALGSTTPLSKKLPPITNNGNHEPLPKGGVNRTNSAPVLKKKLDDRSSSPDKNDPST</sequence>
<feature type="region of interest" description="Disordered" evidence="1">
    <location>
        <begin position="138"/>
        <end position="225"/>
    </location>
</feature>
<dbReference type="InParanoid" id="K3WUW6"/>
<dbReference type="HOGENOM" id="CLU_1232002_0_0_1"/>
<reference evidence="3" key="2">
    <citation type="submission" date="2010-04" db="EMBL/GenBank/DDBJ databases">
        <authorList>
            <person name="Buell R."/>
            <person name="Hamilton J."/>
            <person name="Hostetler J."/>
        </authorList>
    </citation>
    <scope>NUCLEOTIDE SEQUENCE [LARGE SCALE GENOMIC DNA]</scope>
    <source>
        <strain evidence="3">DAOM:BR144</strain>
    </source>
</reference>
<dbReference type="EnsemblProtists" id="PYU1_T008763">
    <property type="protein sequence ID" value="PYU1_T008763"/>
    <property type="gene ID" value="PYU1_G008745"/>
</dbReference>
<organism evidence="2 3">
    <name type="scientific">Globisporangium ultimum (strain ATCC 200006 / CBS 805.95 / DAOM BR144)</name>
    <name type="common">Pythium ultimum</name>
    <dbReference type="NCBI Taxonomy" id="431595"/>
    <lineage>
        <taxon>Eukaryota</taxon>
        <taxon>Sar</taxon>
        <taxon>Stramenopiles</taxon>
        <taxon>Oomycota</taxon>
        <taxon>Peronosporomycetes</taxon>
        <taxon>Pythiales</taxon>
        <taxon>Pythiaceae</taxon>
        <taxon>Globisporangium</taxon>
    </lineage>
</organism>
<feature type="compositionally biased region" description="Polar residues" evidence="1">
    <location>
        <begin position="1"/>
        <end position="11"/>
    </location>
</feature>
<dbReference type="STRING" id="431595.K3WUW6"/>
<feature type="compositionally biased region" description="Polar residues" evidence="1">
    <location>
        <begin position="156"/>
        <end position="177"/>
    </location>
</feature>
<dbReference type="Proteomes" id="UP000019132">
    <property type="component" value="Unassembled WGS sequence"/>
</dbReference>
<feature type="compositionally biased region" description="Basic and acidic residues" evidence="1">
    <location>
        <begin position="138"/>
        <end position="147"/>
    </location>
</feature>
<evidence type="ECO:0000313" key="3">
    <source>
        <dbReference type="Proteomes" id="UP000019132"/>
    </source>
</evidence>
<keyword evidence="3" id="KW-1185">Reference proteome</keyword>
<dbReference type="EMBL" id="GL376558">
    <property type="status" value="NOT_ANNOTATED_CDS"/>
    <property type="molecule type" value="Genomic_DNA"/>
</dbReference>
<accession>K3WUW6</accession>
<feature type="region of interest" description="Disordered" evidence="1">
    <location>
        <begin position="1"/>
        <end position="22"/>
    </location>
</feature>
<reference evidence="3" key="1">
    <citation type="journal article" date="2010" name="Genome Biol.">
        <title>Genome sequence of the necrotrophic plant pathogen Pythium ultimum reveals original pathogenicity mechanisms and effector repertoire.</title>
        <authorList>
            <person name="Levesque C.A."/>
            <person name="Brouwer H."/>
            <person name="Cano L."/>
            <person name="Hamilton J.P."/>
            <person name="Holt C."/>
            <person name="Huitema E."/>
            <person name="Raffaele S."/>
            <person name="Robideau G.P."/>
            <person name="Thines M."/>
            <person name="Win J."/>
            <person name="Zerillo M.M."/>
            <person name="Beakes G.W."/>
            <person name="Boore J.L."/>
            <person name="Busam D."/>
            <person name="Dumas B."/>
            <person name="Ferriera S."/>
            <person name="Fuerstenberg S.I."/>
            <person name="Gachon C.M."/>
            <person name="Gaulin E."/>
            <person name="Govers F."/>
            <person name="Grenville-Briggs L."/>
            <person name="Horner N."/>
            <person name="Hostetler J."/>
            <person name="Jiang R.H."/>
            <person name="Johnson J."/>
            <person name="Krajaejun T."/>
            <person name="Lin H."/>
            <person name="Meijer H.J."/>
            <person name="Moore B."/>
            <person name="Morris P."/>
            <person name="Phuntmart V."/>
            <person name="Puiu D."/>
            <person name="Shetty J."/>
            <person name="Stajich J.E."/>
            <person name="Tripathy S."/>
            <person name="Wawra S."/>
            <person name="van West P."/>
            <person name="Whitty B.R."/>
            <person name="Coutinho P.M."/>
            <person name="Henrissat B."/>
            <person name="Martin F."/>
            <person name="Thomas P.D."/>
            <person name="Tyler B.M."/>
            <person name="De Vries R.P."/>
            <person name="Kamoun S."/>
            <person name="Yandell M."/>
            <person name="Tisserat N."/>
            <person name="Buell C.R."/>
        </authorList>
    </citation>
    <scope>NUCLEOTIDE SEQUENCE</scope>
    <source>
        <strain evidence="3">DAOM:BR144</strain>
    </source>
</reference>
<feature type="compositionally biased region" description="Basic and acidic residues" evidence="1">
    <location>
        <begin position="209"/>
        <end position="225"/>
    </location>
</feature>
<dbReference type="VEuPathDB" id="FungiDB:PYU1_G008745"/>
<reference evidence="2" key="3">
    <citation type="submission" date="2015-02" db="UniProtKB">
        <authorList>
            <consortium name="EnsemblProtists"/>
        </authorList>
    </citation>
    <scope>IDENTIFICATION</scope>
    <source>
        <strain evidence="2">DAOM BR144</strain>
    </source>
</reference>
<evidence type="ECO:0000256" key="1">
    <source>
        <dbReference type="SAM" id="MobiDB-lite"/>
    </source>
</evidence>
<dbReference type="AlphaFoldDB" id="K3WUW6"/>
<proteinExistence type="predicted"/>